<sequence length="229" mass="25717">MRAAFLALFIPTVAVVVDSFVPHAAGQLVRHWSGSSSINNGSQQQQQQQRQRWLLRAGVTEWTADETGSADELRDDDSAGSADAGIIATLKVLLAAHHNDIRNDIETRHVGIKTDFNELRADFAELREDFKDLRDHFNDLCRDFNDLRSDFAELRGDFNELRMNRNRALAERLNQDKWRIEYVELPDAGELNEGFIAEPHKSAAHSLVQWDGLVAATKVINGIQRGSAA</sequence>
<feature type="chain" id="PRO_5032694454" evidence="1">
    <location>
        <begin position="20"/>
        <end position="229"/>
    </location>
</feature>
<keyword evidence="1" id="KW-0732">Signal</keyword>
<dbReference type="Proteomes" id="UP000664859">
    <property type="component" value="Unassembled WGS sequence"/>
</dbReference>
<name>A0A835ZCP3_9STRA</name>
<reference evidence="2" key="1">
    <citation type="submission" date="2021-02" db="EMBL/GenBank/DDBJ databases">
        <title>First Annotated Genome of the Yellow-green Alga Tribonema minus.</title>
        <authorList>
            <person name="Mahan K.M."/>
        </authorList>
    </citation>
    <scope>NUCLEOTIDE SEQUENCE</scope>
    <source>
        <strain evidence="2">UTEX B ZZ1240</strain>
    </source>
</reference>
<protein>
    <submittedName>
        <fullName evidence="2">Uncharacterized protein</fullName>
    </submittedName>
</protein>
<organism evidence="2 3">
    <name type="scientific">Tribonema minus</name>
    <dbReference type="NCBI Taxonomy" id="303371"/>
    <lineage>
        <taxon>Eukaryota</taxon>
        <taxon>Sar</taxon>
        <taxon>Stramenopiles</taxon>
        <taxon>Ochrophyta</taxon>
        <taxon>PX clade</taxon>
        <taxon>Xanthophyceae</taxon>
        <taxon>Tribonematales</taxon>
        <taxon>Tribonemataceae</taxon>
        <taxon>Tribonema</taxon>
    </lineage>
</organism>
<keyword evidence="3" id="KW-1185">Reference proteome</keyword>
<dbReference type="AlphaFoldDB" id="A0A835ZCP3"/>
<evidence type="ECO:0000256" key="1">
    <source>
        <dbReference type="SAM" id="SignalP"/>
    </source>
</evidence>
<comment type="caution">
    <text evidence="2">The sequence shown here is derived from an EMBL/GenBank/DDBJ whole genome shotgun (WGS) entry which is preliminary data.</text>
</comment>
<proteinExistence type="predicted"/>
<dbReference type="Gene3D" id="1.20.5.170">
    <property type="match status" value="1"/>
</dbReference>
<accession>A0A835ZCP3</accession>
<gene>
    <name evidence="2" type="ORF">JKP88DRAFT_275442</name>
</gene>
<dbReference type="EMBL" id="JAFCMP010000046">
    <property type="protein sequence ID" value="KAG5189742.1"/>
    <property type="molecule type" value="Genomic_DNA"/>
</dbReference>
<feature type="signal peptide" evidence="1">
    <location>
        <begin position="1"/>
        <end position="19"/>
    </location>
</feature>
<evidence type="ECO:0000313" key="3">
    <source>
        <dbReference type="Proteomes" id="UP000664859"/>
    </source>
</evidence>
<evidence type="ECO:0000313" key="2">
    <source>
        <dbReference type="EMBL" id="KAG5189742.1"/>
    </source>
</evidence>